<gene>
    <name evidence="2" type="ORF">CSHISOI_00300</name>
</gene>
<dbReference type="AlphaFoldDB" id="A0A5Q4C6Z5"/>
<dbReference type="EMBL" id="PUHP01000009">
    <property type="protein sequence ID" value="TQN75105.1"/>
    <property type="molecule type" value="Genomic_DNA"/>
</dbReference>
<feature type="region of interest" description="Disordered" evidence="1">
    <location>
        <begin position="16"/>
        <end position="64"/>
    </location>
</feature>
<name>A0A5Q4C6Z5_9PEZI</name>
<dbReference type="Proteomes" id="UP000326340">
    <property type="component" value="Unassembled WGS sequence"/>
</dbReference>
<keyword evidence="3" id="KW-1185">Reference proteome</keyword>
<proteinExistence type="predicted"/>
<sequence>MFAGRFSSVALPHTEVATSERVTSHIRPRAVDNTTQHSPSRPRQRIRSDPSESRRPTPASKIDRTIRGVVQSMKTTDVTDPGKVLMCMTNTD</sequence>
<protein>
    <submittedName>
        <fullName evidence="2">Uncharacterized protein</fullName>
    </submittedName>
</protein>
<comment type="caution">
    <text evidence="2">The sequence shown here is derived from an EMBL/GenBank/DDBJ whole genome shotgun (WGS) entry which is preliminary data.</text>
</comment>
<reference evidence="2 3" key="1">
    <citation type="journal article" date="2019" name="Sci. Rep.">
        <title>Colletotrichum shisoi sp. nov., an anthracnose pathogen of Perilla frutescens in Japan: molecular phylogenetic, morphological and genomic evidence.</title>
        <authorList>
            <person name="Gan P."/>
            <person name="Tsushima A."/>
            <person name="Hiroyama R."/>
            <person name="Narusaka M."/>
            <person name="Takano Y."/>
            <person name="Narusaka Y."/>
            <person name="Kawaradani M."/>
            <person name="Damm U."/>
            <person name="Shirasu K."/>
        </authorList>
    </citation>
    <scope>NUCLEOTIDE SEQUENCE [LARGE SCALE GENOMIC DNA]</scope>
    <source>
        <strain evidence="2 3">PG-2018a</strain>
    </source>
</reference>
<evidence type="ECO:0000256" key="1">
    <source>
        <dbReference type="SAM" id="MobiDB-lite"/>
    </source>
</evidence>
<feature type="compositionally biased region" description="Basic and acidic residues" evidence="1">
    <location>
        <begin position="46"/>
        <end position="64"/>
    </location>
</feature>
<accession>A0A5Q4C6Z5</accession>
<organism evidence="2 3">
    <name type="scientific">Colletotrichum shisoi</name>
    <dbReference type="NCBI Taxonomy" id="2078593"/>
    <lineage>
        <taxon>Eukaryota</taxon>
        <taxon>Fungi</taxon>
        <taxon>Dikarya</taxon>
        <taxon>Ascomycota</taxon>
        <taxon>Pezizomycotina</taxon>
        <taxon>Sordariomycetes</taxon>
        <taxon>Hypocreomycetidae</taxon>
        <taxon>Glomerellales</taxon>
        <taxon>Glomerellaceae</taxon>
        <taxon>Colletotrichum</taxon>
        <taxon>Colletotrichum destructivum species complex</taxon>
    </lineage>
</organism>
<evidence type="ECO:0000313" key="3">
    <source>
        <dbReference type="Proteomes" id="UP000326340"/>
    </source>
</evidence>
<evidence type="ECO:0000313" key="2">
    <source>
        <dbReference type="EMBL" id="TQN75105.1"/>
    </source>
</evidence>